<sequence>MTCPAAHSRSGQENARDPPSRETCHLSNETKSTLRSTWRICRGAALRVSWQTERGRPAVCFVHADAVCLSPWITASIIAWQWSWDRGTGLCGSTYLAAKPAVIRVRLSNTIS</sequence>
<feature type="compositionally biased region" description="Basic and acidic residues" evidence="1">
    <location>
        <begin position="14"/>
        <end position="24"/>
    </location>
</feature>
<keyword evidence="3" id="KW-1185">Reference proteome</keyword>
<reference evidence="2" key="1">
    <citation type="journal article" date="2020" name="Stud. Mycol.">
        <title>101 Dothideomycetes genomes: a test case for predicting lifestyles and emergence of pathogens.</title>
        <authorList>
            <person name="Haridas S."/>
            <person name="Albert R."/>
            <person name="Binder M."/>
            <person name="Bloem J."/>
            <person name="Labutti K."/>
            <person name="Salamov A."/>
            <person name="Andreopoulos B."/>
            <person name="Baker S."/>
            <person name="Barry K."/>
            <person name="Bills G."/>
            <person name="Bluhm B."/>
            <person name="Cannon C."/>
            <person name="Castanera R."/>
            <person name="Culley D."/>
            <person name="Daum C."/>
            <person name="Ezra D."/>
            <person name="Gonzalez J."/>
            <person name="Henrissat B."/>
            <person name="Kuo A."/>
            <person name="Liang C."/>
            <person name="Lipzen A."/>
            <person name="Lutzoni F."/>
            <person name="Magnuson J."/>
            <person name="Mondo S."/>
            <person name="Nolan M."/>
            <person name="Ohm R."/>
            <person name="Pangilinan J."/>
            <person name="Park H.-J."/>
            <person name="Ramirez L."/>
            <person name="Alfaro M."/>
            <person name="Sun H."/>
            <person name="Tritt A."/>
            <person name="Yoshinaga Y."/>
            <person name="Zwiers L.-H."/>
            <person name="Turgeon B."/>
            <person name="Goodwin S."/>
            <person name="Spatafora J."/>
            <person name="Crous P."/>
            <person name="Grigoriev I."/>
        </authorList>
    </citation>
    <scope>NUCLEOTIDE SEQUENCE</scope>
    <source>
        <strain evidence="2">CBS 113979</strain>
    </source>
</reference>
<feature type="region of interest" description="Disordered" evidence="1">
    <location>
        <begin position="1"/>
        <end position="28"/>
    </location>
</feature>
<evidence type="ECO:0000256" key="1">
    <source>
        <dbReference type="SAM" id="MobiDB-lite"/>
    </source>
</evidence>
<dbReference type="Proteomes" id="UP000800041">
    <property type="component" value="Unassembled WGS sequence"/>
</dbReference>
<dbReference type="AlphaFoldDB" id="A0A6G1H7I5"/>
<protein>
    <submittedName>
        <fullName evidence="2">Uncharacterized protein</fullName>
    </submittedName>
</protein>
<accession>A0A6G1H7I5</accession>
<dbReference type="EMBL" id="ML977146">
    <property type="protein sequence ID" value="KAF1989024.1"/>
    <property type="molecule type" value="Genomic_DNA"/>
</dbReference>
<evidence type="ECO:0000313" key="3">
    <source>
        <dbReference type="Proteomes" id="UP000800041"/>
    </source>
</evidence>
<evidence type="ECO:0000313" key="2">
    <source>
        <dbReference type="EMBL" id="KAF1989024.1"/>
    </source>
</evidence>
<name>A0A6G1H7I5_9PEZI</name>
<organism evidence="2 3">
    <name type="scientific">Aulographum hederae CBS 113979</name>
    <dbReference type="NCBI Taxonomy" id="1176131"/>
    <lineage>
        <taxon>Eukaryota</taxon>
        <taxon>Fungi</taxon>
        <taxon>Dikarya</taxon>
        <taxon>Ascomycota</taxon>
        <taxon>Pezizomycotina</taxon>
        <taxon>Dothideomycetes</taxon>
        <taxon>Pleosporomycetidae</taxon>
        <taxon>Aulographales</taxon>
        <taxon>Aulographaceae</taxon>
    </lineage>
</organism>
<gene>
    <name evidence="2" type="ORF">K402DRAFT_12845</name>
</gene>
<proteinExistence type="predicted"/>